<dbReference type="GO" id="GO:0005524">
    <property type="term" value="F:ATP binding"/>
    <property type="evidence" value="ECO:0007669"/>
    <property type="project" value="InterPro"/>
</dbReference>
<evidence type="ECO:0000259" key="2">
    <source>
        <dbReference type="PROSITE" id="PS50011"/>
    </source>
</evidence>
<dbReference type="InterPro" id="IPR039313">
    <property type="entry name" value="HIT4"/>
</dbReference>
<dbReference type="SMART" id="SM00220">
    <property type="entry name" value="S_TKc"/>
    <property type="match status" value="1"/>
</dbReference>
<accession>A0AAU9T1Q3</accession>
<dbReference type="GO" id="GO:0004672">
    <property type="term" value="F:protein kinase activity"/>
    <property type="evidence" value="ECO:0007669"/>
    <property type="project" value="InterPro"/>
</dbReference>
<dbReference type="AlphaFoldDB" id="A0AAU9T1Q3"/>
<dbReference type="Gene3D" id="1.10.510.10">
    <property type="entry name" value="Transferase(Phosphotransferase) domain 1"/>
    <property type="match status" value="1"/>
</dbReference>
<name>A0AAU9T1Q3_THLAR</name>
<evidence type="ECO:0000256" key="1">
    <source>
        <dbReference type="SAM" id="Coils"/>
    </source>
</evidence>
<proteinExistence type="predicted"/>
<feature type="domain" description="Protein kinase" evidence="2">
    <location>
        <begin position="1"/>
        <end position="299"/>
    </location>
</feature>
<dbReference type="Gene3D" id="6.10.250.2770">
    <property type="match status" value="1"/>
</dbReference>
<evidence type="ECO:0000313" key="4">
    <source>
        <dbReference type="Proteomes" id="UP000836841"/>
    </source>
</evidence>
<reference evidence="3 4" key="1">
    <citation type="submission" date="2022-03" db="EMBL/GenBank/DDBJ databases">
        <authorList>
            <person name="Nunn A."/>
            <person name="Chopra R."/>
            <person name="Nunn A."/>
            <person name="Contreras Garrido A."/>
        </authorList>
    </citation>
    <scope>NUCLEOTIDE SEQUENCE [LARGE SCALE GENOMIC DNA]</scope>
</reference>
<dbReference type="Pfam" id="PF00069">
    <property type="entry name" value="Pkinase"/>
    <property type="match status" value="1"/>
</dbReference>
<gene>
    <name evidence="3" type="ORF">TAV2_LOCUS22739</name>
</gene>
<feature type="non-terminal residue" evidence="3">
    <location>
        <position position="1"/>
    </location>
</feature>
<keyword evidence="1" id="KW-0175">Coiled coil</keyword>
<dbReference type="InterPro" id="IPR011009">
    <property type="entry name" value="Kinase-like_dom_sf"/>
</dbReference>
<dbReference type="PROSITE" id="PS50011">
    <property type="entry name" value="PROTEIN_KINASE_DOM"/>
    <property type="match status" value="1"/>
</dbReference>
<dbReference type="Proteomes" id="UP000836841">
    <property type="component" value="Chromosome 7"/>
</dbReference>
<dbReference type="Gene3D" id="3.30.200.20">
    <property type="entry name" value="Phosphorylase Kinase, domain 1"/>
    <property type="match status" value="1"/>
</dbReference>
<organism evidence="3 4">
    <name type="scientific">Thlaspi arvense</name>
    <name type="common">Field penny-cress</name>
    <dbReference type="NCBI Taxonomy" id="13288"/>
    <lineage>
        <taxon>Eukaryota</taxon>
        <taxon>Viridiplantae</taxon>
        <taxon>Streptophyta</taxon>
        <taxon>Embryophyta</taxon>
        <taxon>Tracheophyta</taxon>
        <taxon>Spermatophyta</taxon>
        <taxon>Magnoliopsida</taxon>
        <taxon>eudicotyledons</taxon>
        <taxon>Gunneridae</taxon>
        <taxon>Pentapetalae</taxon>
        <taxon>rosids</taxon>
        <taxon>malvids</taxon>
        <taxon>Brassicales</taxon>
        <taxon>Brassicaceae</taxon>
        <taxon>Thlaspideae</taxon>
        <taxon>Thlaspi</taxon>
    </lineage>
</organism>
<dbReference type="SUPFAM" id="SSF56112">
    <property type="entry name" value="Protein kinase-like (PK-like)"/>
    <property type="match status" value="1"/>
</dbReference>
<dbReference type="PANTHER" id="PTHR33704">
    <property type="entry name" value="PROTEIN HEAT INTOLERANT 4-RELATED"/>
    <property type="match status" value="1"/>
</dbReference>
<sequence length="395" mass="45519">NIVDLKGAYEDRHSVNLVMELCEGGELFDRIIAKGHYSERAAAGLCRQMVMVVHSCHSMGVMRRDLKPENFLFLSKDENSALKATDNSHAFLLVFLKHLTINWGALLGWAAVKGSLEPAVVYDTIYALIRTFRCGGAMRKEPKPQEYLEEKRNLQDLWKAAYPVGTEWKLLDGVYEHSWDFKHVEEALEEGGMLYGKRVYVFVITEPHLLDCRDVSKVVLVPVVIAVDSPFPPSDKIGITSVQKAAQEIVPMKQMKMDWVPYIPFEERDRQVERIESQIFILACTQRRAALRHLEEARVSLETLAKDVMDEEGLSAERKDEFKEFVKEQVRAAKRAQRQARARRVEVIQEMSQEYRQAFQSIRFYKFYPQPPPDVSGLVKLPLINRYYGNAHHVF</sequence>
<protein>
    <recommendedName>
        <fullName evidence="2">Protein kinase domain-containing protein</fullName>
    </recommendedName>
</protein>
<keyword evidence="4" id="KW-1185">Reference proteome</keyword>
<evidence type="ECO:0000313" key="3">
    <source>
        <dbReference type="EMBL" id="CAH2078154.1"/>
    </source>
</evidence>
<dbReference type="EMBL" id="OU466863">
    <property type="protein sequence ID" value="CAH2078154.1"/>
    <property type="molecule type" value="Genomic_DNA"/>
</dbReference>
<dbReference type="InterPro" id="IPR000719">
    <property type="entry name" value="Prot_kinase_dom"/>
</dbReference>
<dbReference type="GO" id="GO:1900034">
    <property type="term" value="P:regulation of cellular response to heat"/>
    <property type="evidence" value="ECO:0007669"/>
    <property type="project" value="InterPro"/>
</dbReference>
<dbReference type="PANTHER" id="PTHR33704:SF1">
    <property type="entry name" value="PROTEIN HEAT INTOLERANT 4-RELATED"/>
    <property type="match status" value="1"/>
</dbReference>
<feature type="coiled-coil region" evidence="1">
    <location>
        <begin position="291"/>
        <end position="343"/>
    </location>
</feature>